<gene>
    <name evidence="1" type="ORF">LCGC14_0729040</name>
</gene>
<evidence type="ECO:0000313" key="1">
    <source>
        <dbReference type="EMBL" id="KKN40882.1"/>
    </source>
</evidence>
<organism evidence="1">
    <name type="scientific">marine sediment metagenome</name>
    <dbReference type="NCBI Taxonomy" id="412755"/>
    <lineage>
        <taxon>unclassified sequences</taxon>
        <taxon>metagenomes</taxon>
        <taxon>ecological metagenomes</taxon>
    </lineage>
</organism>
<dbReference type="AlphaFoldDB" id="A0A0F9QV84"/>
<protein>
    <submittedName>
        <fullName evidence="1">Uncharacterized protein</fullName>
    </submittedName>
</protein>
<name>A0A0F9QV84_9ZZZZ</name>
<dbReference type="EMBL" id="LAZR01001681">
    <property type="protein sequence ID" value="KKN40882.1"/>
    <property type="molecule type" value="Genomic_DNA"/>
</dbReference>
<proteinExistence type="predicted"/>
<sequence>MICKCCHKFANTGKFWYDDTDFYMYIYGEYPEDIQFICLYCNDACTANECFRPKSLDREGNCEHLIGNILKFDLKEKRCINCGKLEEDLNTRKSKDNYDLGFE</sequence>
<comment type="caution">
    <text evidence="1">The sequence shown here is derived from an EMBL/GenBank/DDBJ whole genome shotgun (WGS) entry which is preliminary data.</text>
</comment>
<accession>A0A0F9QV84</accession>
<reference evidence="1" key="1">
    <citation type="journal article" date="2015" name="Nature">
        <title>Complex archaea that bridge the gap between prokaryotes and eukaryotes.</title>
        <authorList>
            <person name="Spang A."/>
            <person name="Saw J.H."/>
            <person name="Jorgensen S.L."/>
            <person name="Zaremba-Niedzwiedzka K."/>
            <person name="Martijn J."/>
            <person name="Lind A.E."/>
            <person name="van Eijk R."/>
            <person name="Schleper C."/>
            <person name="Guy L."/>
            <person name="Ettema T.J."/>
        </authorList>
    </citation>
    <scope>NUCLEOTIDE SEQUENCE</scope>
</reference>